<evidence type="ECO:0000256" key="1">
    <source>
        <dbReference type="SAM" id="Phobius"/>
    </source>
</evidence>
<evidence type="ECO:0000313" key="2">
    <source>
        <dbReference type="EMBL" id="PEQ04863.1"/>
    </source>
</evidence>
<feature type="transmembrane region" description="Helical" evidence="1">
    <location>
        <begin position="50"/>
        <end position="69"/>
    </location>
</feature>
<keyword evidence="1" id="KW-0812">Transmembrane</keyword>
<gene>
    <name evidence="2" type="ORF">CN585_16655</name>
</gene>
<dbReference type="EMBL" id="NUBY01000076">
    <property type="protein sequence ID" value="PEQ04863.1"/>
    <property type="molecule type" value="Genomic_DNA"/>
</dbReference>
<keyword evidence="1" id="KW-0472">Membrane</keyword>
<proteinExistence type="predicted"/>
<protein>
    <submittedName>
        <fullName evidence="2">Uncharacterized protein</fullName>
    </submittedName>
</protein>
<feature type="transmembrane region" description="Helical" evidence="1">
    <location>
        <begin position="12"/>
        <end position="38"/>
    </location>
</feature>
<sequence>MKKGEKAYVNTVILMCLILFISYNSIIWIYIMGGFLFIAPFLFKRVTKKIVIYNFLFFVCFSLFVYFFHSLF</sequence>
<organism evidence="2 3">
    <name type="scientific">Bacillus toyonensis</name>
    <dbReference type="NCBI Taxonomy" id="155322"/>
    <lineage>
        <taxon>Bacteria</taxon>
        <taxon>Bacillati</taxon>
        <taxon>Bacillota</taxon>
        <taxon>Bacilli</taxon>
        <taxon>Bacillales</taxon>
        <taxon>Bacillaceae</taxon>
        <taxon>Bacillus</taxon>
        <taxon>Bacillus cereus group</taxon>
    </lineage>
</organism>
<dbReference type="Proteomes" id="UP000220841">
    <property type="component" value="Unassembled WGS sequence"/>
</dbReference>
<evidence type="ECO:0000313" key="3">
    <source>
        <dbReference type="Proteomes" id="UP000220841"/>
    </source>
</evidence>
<name>A0A2A8HDZ1_9BACI</name>
<comment type="caution">
    <text evidence="2">The sequence shown here is derived from an EMBL/GenBank/DDBJ whole genome shotgun (WGS) entry which is preliminary data.</text>
</comment>
<accession>A0A2A8HDZ1</accession>
<dbReference type="AlphaFoldDB" id="A0A2A8HDZ1"/>
<keyword evidence="1" id="KW-1133">Transmembrane helix</keyword>
<reference evidence="2 3" key="1">
    <citation type="submission" date="2017-09" db="EMBL/GenBank/DDBJ databases">
        <title>Large-scale bioinformatics analysis of Bacillus genomes uncovers conserved roles of natural products in bacterial physiology.</title>
        <authorList>
            <consortium name="Agbiome Team Llc"/>
            <person name="Bleich R.M."/>
            <person name="Grubbs K.J."/>
            <person name="Santa Maria K.C."/>
            <person name="Allen S.E."/>
            <person name="Farag S."/>
            <person name="Shank E.A."/>
            <person name="Bowers A."/>
        </authorList>
    </citation>
    <scope>NUCLEOTIDE SEQUENCE [LARGE SCALE GENOMIC DNA]</scope>
    <source>
        <strain evidence="2 3">AFS021349</strain>
    </source>
</reference>